<dbReference type="Proteomes" id="UP000306740">
    <property type="component" value="Unassembled WGS sequence"/>
</dbReference>
<dbReference type="GO" id="GO:0008760">
    <property type="term" value="F:UDP-N-acetylglucosamine 1-carboxyvinyltransferase activity"/>
    <property type="evidence" value="ECO:0007669"/>
    <property type="project" value="UniProtKB-EC"/>
</dbReference>
<evidence type="ECO:0000256" key="2">
    <source>
        <dbReference type="ARBA" id="ARBA00004752"/>
    </source>
</evidence>
<dbReference type="InterPro" id="IPR001387">
    <property type="entry name" value="Cro/C1-type_HTH"/>
</dbReference>
<gene>
    <name evidence="18" type="ORF">FHE65_34630</name>
</gene>
<reference evidence="18 19" key="1">
    <citation type="submission" date="2019-05" db="EMBL/GenBank/DDBJ databases">
        <title>Mumia sp. nov., isolated from the intestinal contents of plateau pika (Ochotona curzoniae) in the Qinghai-Tibet plateau of China.</title>
        <authorList>
            <person name="Tian Z."/>
        </authorList>
    </citation>
    <scope>NUCLEOTIDE SEQUENCE [LARGE SCALE GENOMIC DNA]</scope>
    <source>
        <strain evidence="19">527</strain>
    </source>
</reference>
<dbReference type="NCBIfam" id="NF006873">
    <property type="entry name" value="PRK09369.1"/>
    <property type="match status" value="1"/>
</dbReference>
<evidence type="ECO:0000256" key="6">
    <source>
        <dbReference type="ARBA" id="ARBA00022960"/>
    </source>
</evidence>
<dbReference type="GO" id="GO:0003677">
    <property type="term" value="F:DNA binding"/>
    <property type="evidence" value="ECO:0007669"/>
    <property type="project" value="InterPro"/>
</dbReference>
<feature type="domain" description="HTH cro/C1-type" evidence="17">
    <location>
        <begin position="13"/>
        <end position="67"/>
    </location>
</feature>
<dbReference type="PANTHER" id="PTHR43783:SF1">
    <property type="entry name" value="UDP-N-ACETYLGLUCOSAMINE 1-CARBOXYVINYLTRANSFERASE"/>
    <property type="match status" value="1"/>
</dbReference>
<evidence type="ECO:0000256" key="10">
    <source>
        <dbReference type="ARBA" id="ARBA00037534"/>
    </source>
</evidence>
<dbReference type="InterPro" id="IPR001986">
    <property type="entry name" value="Enolpyruvate_Tfrase_dom"/>
</dbReference>
<evidence type="ECO:0000256" key="1">
    <source>
        <dbReference type="ARBA" id="ARBA00004496"/>
    </source>
</evidence>
<dbReference type="GO" id="GO:0008360">
    <property type="term" value="P:regulation of cell shape"/>
    <property type="evidence" value="ECO:0007669"/>
    <property type="project" value="UniProtKB-KW"/>
</dbReference>
<sequence>MTDDYLTRIGKLIRDARKHRGLTQSELAQLLKTSQSAVNRIEQGQQNLTLEMLARIGAALDSEFVALGASGPSHLRVRGETKLSGSIAVKSSKNAGVALLCAALLNEGRTTLRKVARIEEVNRLLEVLQSIGFRTTWIGDEGDLELIPPTHLDLSSIDAEAARRTRSIIMFLGPLMHREKSFDLPYAGGCDLGTRTVEPHMTALRPFGLEVKATEGSYHATVDPSVSPVRPIVLTERGDTVTENALLAAARHEGTTVIRNASPNYMVQDLCFFLERLGVVIEGIGTTTLRVTGRSRIDVDVEYAPSEDPIEAMSLITAAIVTESQITVRRVPIEFMEIELALLEEMGFTYDRSEEYLAENGHTRLVDITTYPSVLHAPIDKIHPMPFPGLNIDNLPFFAVIAANASGTTLLHDWVYENRAIYLTELNKLGANVKLLDPHRVLIEGPTRWRATELVCPPALRPAVVILIAMLAAKGTSVLRSVYVINRGYEDLAARLNALGADIETFRDI</sequence>
<dbReference type="GO" id="GO:0071555">
    <property type="term" value="P:cell wall organization"/>
    <property type="evidence" value="ECO:0007669"/>
    <property type="project" value="UniProtKB-KW"/>
</dbReference>
<keyword evidence="6" id="KW-0133">Cell shape</keyword>
<dbReference type="EMBL" id="VDFR01000246">
    <property type="protein sequence ID" value="TNC26314.1"/>
    <property type="molecule type" value="Genomic_DNA"/>
</dbReference>
<keyword evidence="5 18" id="KW-0808">Transferase</keyword>
<comment type="function">
    <text evidence="10">Cell wall formation. Adds enolpyruvyl to UDP-N-acetylglucosamine.</text>
</comment>
<dbReference type="Pfam" id="PF01381">
    <property type="entry name" value="HTH_3"/>
    <property type="match status" value="1"/>
</dbReference>
<dbReference type="SMART" id="SM00530">
    <property type="entry name" value="HTH_XRE"/>
    <property type="match status" value="1"/>
</dbReference>
<evidence type="ECO:0000256" key="11">
    <source>
        <dbReference type="ARBA" id="ARBA00038367"/>
    </source>
</evidence>
<dbReference type="InterPro" id="IPR013792">
    <property type="entry name" value="RNA3'P_cycl/enolpyr_Trfase_a/b"/>
</dbReference>
<comment type="pathway">
    <text evidence="2">Cell wall biogenesis; peptidoglycan biosynthesis.</text>
</comment>
<dbReference type="Gene3D" id="1.10.260.40">
    <property type="entry name" value="lambda repressor-like DNA-binding domains"/>
    <property type="match status" value="1"/>
</dbReference>
<accession>A0A5C4M0Z8</accession>
<evidence type="ECO:0000256" key="3">
    <source>
        <dbReference type="ARBA" id="ARBA00022490"/>
    </source>
</evidence>
<evidence type="ECO:0000256" key="4">
    <source>
        <dbReference type="ARBA" id="ARBA00022618"/>
    </source>
</evidence>
<evidence type="ECO:0000256" key="14">
    <source>
        <dbReference type="ARBA" id="ARBA00042443"/>
    </source>
</evidence>
<evidence type="ECO:0000256" key="8">
    <source>
        <dbReference type="ARBA" id="ARBA00023306"/>
    </source>
</evidence>
<dbReference type="CDD" id="cd01555">
    <property type="entry name" value="UdpNAET"/>
    <property type="match status" value="1"/>
</dbReference>
<keyword evidence="3" id="KW-0963">Cytoplasm</keyword>
<evidence type="ECO:0000259" key="17">
    <source>
        <dbReference type="PROSITE" id="PS50943"/>
    </source>
</evidence>
<keyword evidence="7" id="KW-0573">Peptidoglycan synthesis</keyword>
<evidence type="ECO:0000256" key="12">
    <source>
        <dbReference type="ARBA" id="ARBA00039108"/>
    </source>
</evidence>
<evidence type="ECO:0000256" key="7">
    <source>
        <dbReference type="ARBA" id="ARBA00022984"/>
    </source>
</evidence>
<evidence type="ECO:0000256" key="15">
    <source>
        <dbReference type="ARBA" id="ARBA00042842"/>
    </source>
</evidence>
<dbReference type="OrthoDB" id="9803760at2"/>
<dbReference type="PROSITE" id="PS50943">
    <property type="entry name" value="HTH_CROC1"/>
    <property type="match status" value="1"/>
</dbReference>
<evidence type="ECO:0000256" key="16">
    <source>
        <dbReference type="ARBA" id="ARBA00047527"/>
    </source>
</evidence>
<keyword evidence="8" id="KW-0131">Cell cycle</keyword>
<evidence type="ECO:0000313" key="19">
    <source>
        <dbReference type="Proteomes" id="UP000306740"/>
    </source>
</evidence>
<organism evidence="18 19">
    <name type="scientific">Mumia zhuanghuii</name>
    <dbReference type="NCBI Taxonomy" id="2585211"/>
    <lineage>
        <taxon>Bacteria</taxon>
        <taxon>Bacillati</taxon>
        <taxon>Actinomycetota</taxon>
        <taxon>Actinomycetes</taxon>
        <taxon>Propionibacteriales</taxon>
        <taxon>Nocardioidaceae</taxon>
        <taxon>Mumia</taxon>
    </lineage>
</organism>
<dbReference type="SUPFAM" id="SSF47413">
    <property type="entry name" value="lambda repressor-like DNA-binding domains"/>
    <property type="match status" value="1"/>
</dbReference>
<comment type="similarity">
    <text evidence="11">Belongs to the EPSP synthase family. MurA subfamily.</text>
</comment>
<evidence type="ECO:0000256" key="13">
    <source>
        <dbReference type="ARBA" id="ARBA00039754"/>
    </source>
</evidence>
<dbReference type="GO" id="GO:0005737">
    <property type="term" value="C:cytoplasm"/>
    <property type="evidence" value="ECO:0007669"/>
    <property type="project" value="UniProtKB-SubCell"/>
</dbReference>
<dbReference type="Gene3D" id="3.65.10.10">
    <property type="entry name" value="Enolpyruvate transferase domain"/>
    <property type="match status" value="2"/>
</dbReference>
<evidence type="ECO:0000313" key="18">
    <source>
        <dbReference type="EMBL" id="TNC26314.1"/>
    </source>
</evidence>
<keyword evidence="4" id="KW-0132">Cell division</keyword>
<dbReference type="GO" id="GO:0051301">
    <property type="term" value="P:cell division"/>
    <property type="evidence" value="ECO:0007669"/>
    <property type="project" value="UniProtKB-KW"/>
</dbReference>
<dbReference type="EC" id="2.5.1.7" evidence="12"/>
<dbReference type="RefSeq" id="WP_139107404.1">
    <property type="nucleotide sequence ID" value="NZ_VDFR01000246.1"/>
</dbReference>
<comment type="catalytic activity">
    <reaction evidence="16">
        <text>phosphoenolpyruvate + UDP-N-acetyl-alpha-D-glucosamine = UDP-N-acetyl-3-O-(1-carboxyvinyl)-alpha-D-glucosamine + phosphate</text>
        <dbReference type="Rhea" id="RHEA:18681"/>
        <dbReference type="ChEBI" id="CHEBI:43474"/>
        <dbReference type="ChEBI" id="CHEBI:57705"/>
        <dbReference type="ChEBI" id="CHEBI:58702"/>
        <dbReference type="ChEBI" id="CHEBI:68483"/>
        <dbReference type="EC" id="2.5.1.7"/>
    </reaction>
</comment>
<dbReference type="InterPro" id="IPR050068">
    <property type="entry name" value="MurA_subfamily"/>
</dbReference>
<dbReference type="InterPro" id="IPR005750">
    <property type="entry name" value="UDP_GlcNAc_COvinyl_MurA"/>
</dbReference>
<keyword evidence="9" id="KW-0961">Cell wall biogenesis/degradation</keyword>
<dbReference type="GO" id="GO:0009252">
    <property type="term" value="P:peptidoglycan biosynthetic process"/>
    <property type="evidence" value="ECO:0007669"/>
    <property type="project" value="UniProtKB-KW"/>
</dbReference>
<dbReference type="InterPro" id="IPR036968">
    <property type="entry name" value="Enolpyruvate_Tfrase_sf"/>
</dbReference>
<comment type="caution">
    <text evidence="18">The sequence shown here is derived from an EMBL/GenBank/DDBJ whole genome shotgun (WGS) entry which is preliminary data.</text>
</comment>
<dbReference type="SUPFAM" id="SSF55205">
    <property type="entry name" value="EPT/RTPC-like"/>
    <property type="match status" value="1"/>
</dbReference>
<dbReference type="InterPro" id="IPR010982">
    <property type="entry name" value="Lambda_DNA-bd_dom_sf"/>
</dbReference>
<dbReference type="PANTHER" id="PTHR43783">
    <property type="entry name" value="UDP-N-ACETYLGLUCOSAMINE 1-CARBOXYVINYLTRANSFERASE"/>
    <property type="match status" value="1"/>
</dbReference>
<dbReference type="CDD" id="cd00093">
    <property type="entry name" value="HTH_XRE"/>
    <property type="match status" value="1"/>
</dbReference>
<evidence type="ECO:0000256" key="5">
    <source>
        <dbReference type="ARBA" id="ARBA00022679"/>
    </source>
</evidence>
<evidence type="ECO:0000256" key="9">
    <source>
        <dbReference type="ARBA" id="ARBA00023316"/>
    </source>
</evidence>
<comment type="subcellular location">
    <subcellularLocation>
        <location evidence="1">Cytoplasm</location>
    </subcellularLocation>
</comment>
<protein>
    <recommendedName>
        <fullName evidence="13">UDP-N-acetylglucosamine 1-carboxyvinyltransferase</fullName>
        <ecNumber evidence="12">2.5.1.7</ecNumber>
    </recommendedName>
    <alternativeName>
        <fullName evidence="14">Enoylpyruvate transferase</fullName>
    </alternativeName>
    <alternativeName>
        <fullName evidence="15">UDP-N-acetylglucosamine enolpyruvyl transferase</fullName>
    </alternativeName>
</protein>
<dbReference type="GO" id="GO:0019277">
    <property type="term" value="P:UDP-N-acetylgalactosamine biosynthetic process"/>
    <property type="evidence" value="ECO:0007669"/>
    <property type="project" value="InterPro"/>
</dbReference>
<name>A0A5C4M0Z8_9ACTN</name>
<proteinExistence type="inferred from homology"/>
<dbReference type="AlphaFoldDB" id="A0A5C4M0Z8"/>
<dbReference type="Pfam" id="PF00275">
    <property type="entry name" value="EPSP_synthase"/>
    <property type="match status" value="1"/>
</dbReference>